<keyword evidence="2" id="KW-1185">Reference proteome</keyword>
<dbReference type="Proteomes" id="UP000680866">
    <property type="component" value="Chromosome"/>
</dbReference>
<reference evidence="1" key="1">
    <citation type="submission" date="2020-08" db="EMBL/GenBank/DDBJ databases">
        <title>Whole genome shotgun sequence of Polymorphospora rubra NBRC 101157.</title>
        <authorList>
            <person name="Komaki H."/>
            <person name="Tamura T."/>
        </authorList>
    </citation>
    <scope>NUCLEOTIDE SEQUENCE</scope>
    <source>
        <strain evidence="1">NBRC 101157</strain>
    </source>
</reference>
<gene>
    <name evidence="1" type="ORF">Prubr_18160</name>
</gene>
<sequence length="263" mass="29650">MPAPQLIANAVSPTTVRTTRIGEGPQLATGLQIASEGLPTWSGIEKAMVGMSNGARTTRPPNHARLKVSGQWRQSMTGVDTPGEWGIVSLYWDPTSALTPEQRGDFRGRWDDLLWLNVPGPFWTGETDTCWTGRLHAPEHVLYGGEYFSEFVYRQPRTTAEVAALAEAAWDDPFGGYGCDGDDRWTPDAVRIWWRERDRVIQYVEQLSQRWIASERADEREAAAGLQDFASYLVGPLSDDLRIYLYWLIERRSPNPSDRLPPL</sequence>
<evidence type="ECO:0000313" key="1">
    <source>
        <dbReference type="EMBL" id="BCJ64795.1"/>
    </source>
</evidence>
<dbReference type="AlphaFoldDB" id="A0A810MZL2"/>
<evidence type="ECO:0000313" key="2">
    <source>
        <dbReference type="Proteomes" id="UP000680866"/>
    </source>
</evidence>
<proteinExistence type="predicted"/>
<organism evidence="1 2">
    <name type="scientific">Polymorphospora rubra</name>
    <dbReference type="NCBI Taxonomy" id="338584"/>
    <lineage>
        <taxon>Bacteria</taxon>
        <taxon>Bacillati</taxon>
        <taxon>Actinomycetota</taxon>
        <taxon>Actinomycetes</taxon>
        <taxon>Micromonosporales</taxon>
        <taxon>Micromonosporaceae</taxon>
        <taxon>Polymorphospora</taxon>
    </lineage>
</organism>
<name>A0A810MZL2_9ACTN</name>
<accession>A0A810MZL2</accession>
<protein>
    <submittedName>
        <fullName evidence="1">Uncharacterized protein</fullName>
    </submittedName>
</protein>
<dbReference type="EMBL" id="AP023359">
    <property type="protein sequence ID" value="BCJ64795.1"/>
    <property type="molecule type" value="Genomic_DNA"/>
</dbReference>
<dbReference type="KEGG" id="pry:Prubr_18160"/>